<dbReference type="PANTHER" id="PTHR24567">
    <property type="entry name" value="CRP FAMILY TRANSCRIPTIONAL REGULATORY PROTEIN"/>
    <property type="match status" value="1"/>
</dbReference>
<reference evidence="3 4" key="1">
    <citation type="submission" date="2018-10" db="EMBL/GenBank/DDBJ databases">
        <title>Comamonadaceae CDC group NO-1 genome sequencing and assembly.</title>
        <authorList>
            <person name="Bernier A.-M."/>
            <person name="Bernard K."/>
        </authorList>
    </citation>
    <scope>NUCLEOTIDE SEQUENCE [LARGE SCALE GENOMIC DNA]</scope>
    <source>
        <strain evidence="3 4">NML970147</strain>
    </source>
</reference>
<feature type="region of interest" description="Disordered" evidence="1">
    <location>
        <begin position="1"/>
        <end position="29"/>
    </location>
</feature>
<dbReference type="CDD" id="cd00038">
    <property type="entry name" value="CAP_ED"/>
    <property type="match status" value="1"/>
</dbReference>
<dbReference type="PROSITE" id="PS50042">
    <property type="entry name" value="CNMP_BINDING_3"/>
    <property type="match status" value="1"/>
</dbReference>
<proteinExistence type="predicted"/>
<dbReference type="Pfam" id="PF00027">
    <property type="entry name" value="cNMP_binding"/>
    <property type="match status" value="1"/>
</dbReference>
<evidence type="ECO:0000313" key="4">
    <source>
        <dbReference type="Proteomes" id="UP000267521"/>
    </source>
</evidence>
<dbReference type="InterPro" id="IPR014710">
    <property type="entry name" value="RmlC-like_jellyroll"/>
</dbReference>
<dbReference type="PANTHER" id="PTHR24567:SF74">
    <property type="entry name" value="HTH-TYPE TRANSCRIPTIONAL REGULATOR ARCR"/>
    <property type="match status" value="1"/>
</dbReference>
<protein>
    <submittedName>
        <fullName evidence="3">Cyclic nucleotide-binding domain-containing protein</fullName>
    </submittedName>
</protein>
<evidence type="ECO:0000313" key="3">
    <source>
        <dbReference type="EMBL" id="RMW97906.1"/>
    </source>
</evidence>
<dbReference type="AlphaFoldDB" id="A0A3M6Q4M1"/>
<dbReference type="SUPFAM" id="SSF51206">
    <property type="entry name" value="cAMP-binding domain-like"/>
    <property type="match status" value="1"/>
</dbReference>
<name>A0A3M6Q4M1_9BURK</name>
<dbReference type="InterPro" id="IPR050397">
    <property type="entry name" value="Env_Response_Regulators"/>
</dbReference>
<comment type="caution">
    <text evidence="3">The sequence shown here is derived from an EMBL/GenBank/DDBJ whole genome shotgun (WGS) entry which is preliminary data.</text>
</comment>
<evidence type="ECO:0000256" key="1">
    <source>
        <dbReference type="SAM" id="MobiDB-lite"/>
    </source>
</evidence>
<organism evidence="3 4">
    <name type="scientific">Allofranklinella schreckenbergeri</name>
    <dbReference type="NCBI Taxonomy" id="1076744"/>
    <lineage>
        <taxon>Bacteria</taxon>
        <taxon>Pseudomonadati</taxon>
        <taxon>Pseudomonadota</taxon>
        <taxon>Betaproteobacteria</taxon>
        <taxon>Burkholderiales</taxon>
        <taxon>Comamonadaceae</taxon>
        <taxon>Allofranklinella</taxon>
    </lineage>
</organism>
<accession>A0A3M6Q4M1</accession>
<dbReference type="Gene3D" id="2.60.120.10">
    <property type="entry name" value="Jelly Rolls"/>
    <property type="match status" value="1"/>
</dbReference>
<gene>
    <name evidence="3" type="ORF">EBQ26_07770</name>
</gene>
<dbReference type="Proteomes" id="UP000267521">
    <property type="component" value="Unassembled WGS sequence"/>
</dbReference>
<dbReference type="InterPro" id="IPR000595">
    <property type="entry name" value="cNMP-bd_dom"/>
</dbReference>
<evidence type="ECO:0000259" key="2">
    <source>
        <dbReference type="PROSITE" id="PS50042"/>
    </source>
</evidence>
<dbReference type="InterPro" id="IPR018490">
    <property type="entry name" value="cNMP-bd_dom_sf"/>
</dbReference>
<feature type="domain" description="Cyclic nucleotide-binding" evidence="2">
    <location>
        <begin position="113"/>
        <end position="215"/>
    </location>
</feature>
<dbReference type="EMBL" id="RDQM01000008">
    <property type="protein sequence ID" value="RMW97906.1"/>
    <property type="molecule type" value="Genomic_DNA"/>
</dbReference>
<dbReference type="SMART" id="SM00100">
    <property type="entry name" value="cNMP"/>
    <property type="match status" value="1"/>
</dbReference>
<sequence length="229" mass="24998">MQRVWWNRSKKSAQEPAPPPVASPVLPLDGMDAPEGYRAGVAGESVLFQSLLAPNGPGAGLVVPWQTRADNLGAKRLGRDRGVMLLQTAWAHQGPNQPFNRQELSALGMFWDYFHVAADREVIQQGEYGDYMLVQLTGAMAVERLDAAGKNMRLAETSVGDLIGEMSLLDHGLRFSSCVSLTPCDLAVLTREGLEEMLHNQPQLAARLILVLARKLSIRLRSLSAKLGS</sequence>
<dbReference type="GO" id="GO:0003700">
    <property type="term" value="F:DNA-binding transcription factor activity"/>
    <property type="evidence" value="ECO:0007669"/>
    <property type="project" value="TreeGrafter"/>
</dbReference>
<dbReference type="GO" id="GO:0005829">
    <property type="term" value="C:cytosol"/>
    <property type="evidence" value="ECO:0007669"/>
    <property type="project" value="TreeGrafter"/>
</dbReference>